<evidence type="ECO:0000256" key="3">
    <source>
        <dbReference type="ARBA" id="ARBA00022840"/>
    </source>
</evidence>
<dbReference type="AlphaFoldDB" id="A0A1H8XD88"/>
<dbReference type="Pfam" id="PF00899">
    <property type="entry name" value="ThiF"/>
    <property type="match status" value="1"/>
</dbReference>
<dbReference type="NCBIfam" id="NF004281">
    <property type="entry name" value="PRK05690.1"/>
    <property type="match status" value="1"/>
</dbReference>
<dbReference type="GO" id="GO:0008146">
    <property type="term" value="F:sulfotransferase activity"/>
    <property type="evidence" value="ECO:0007669"/>
    <property type="project" value="TreeGrafter"/>
</dbReference>
<dbReference type="GO" id="GO:0016779">
    <property type="term" value="F:nucleotidyltransferase activity"/>
    <property type="evidence" value="ECO:0007669"/>
    <property type="project" value="UniProtKB-KW"/>
</dbReference>
<accession>A0A1H8XD88</accession>
<dbReference type="SUPFAM" id="SSF69572">
    <property type="entry name" value="Activating enzymes of the ubiquitin-like proteins"/>
    <property type="match status" value="1"/>
</dbReference>
<dbReference type="GO" id="GO:0008641">
    <property type="term" value="F:ubiquitin-like modifier activating enzyme activity"/>
    <property type="evidence" value="ECO:0007669"/>
    <property type="project" value="InterPro"/>
</dbReference>
<dbReference type="GO" id="GO:0005829">
    <property type="term" value="C:cytosol"/>
    <property type="evidence" value="ECO:0007669"/>
    <property type="project" value="TreeGrafter"/>
</dbReference>
<dbReference type="PROSITE" id="PS50206">
    <property type="entry name" value="RHODANESE_3"/>
    <property type="match status" value="1"/>
</dbReference>
<dbReference type="InterPro" id="IPR001763">
    <property type="entry name" value="Rhodanese-like_dom"/>
</dbReference>
<dbReference type="InterPro" id="IPR036873">
    <property type="entry name" value="Rhodanese-like_dom_sf"/>
</dbReference>
<dbReference type="Pfam" id="PF00581">
    <property type="entry name" value="Rhodanese"/>
    <property type="match status" value="1"/>
</dbReference>
<dbReference type="STRING" id="112903.SAMN04490178_12259"/>
<dbReference type="OrthoDB" id="9804286at2"/>
<keyword evidence="1 5" id="KW-0808">Transferase</keyword>
<dbReference type="PANTHER" id="PTHR10953:SF102">
    <property type="entry name" value="ADENYLYLTRANSFERASE AND SULFURTRANSFERASE MOCS3"/>
    <property type="match status" value="1"/>
</dbReference>
<dbReference type="CDD" id="cd00158">
    <property type="entry name" value="RHOD"/>
    <property type="match status" value="1"/>
</dbReference>
<dbReference type="RefSeq" id="WP_143050640.1">
    <property type="nucleotide sequence ID" value="NZ_FODY01000022.1"/>
</dbReference>
<keyword evidence="5" id="KW-0548">Nucleotidyltransferase</keyword>
<proteinExistence type="predicted"/>
<dbReference type="GO" id="GO:0004792">
    <property type="term" value="F:thiosulfate-cyanide sulfurtransferase activity"/>
    <property type="evidence" value="ECO:0007669"/>
    <property type="project" value="TreeGrafter"/>
</dbReference>
<keyword evidence="2" id="KW-0547">Nucleotide-binding</keyword>
<dbReference type="InterPro" id="IPR035985">
    <property type="entry name" value="Ubiquitin-activating_enz"/>
</dbReference>
<keyword evidence="3" id="KW-0067">ATP-binding</keyword>
<keyword evidence="6" id="KW-1185">Reference proteome</keyword>
<evidence type="ECO:0000259" key="4">
    <source>
        <dbReference type="PROSITE" id="PS50206"/>
    </source>
</evidence>
<reference evidence="5 6" key="1">
    <citation type="submission" date="2016-10" db="EMBL/GenBank/DDBJ databases">
        <authorList>
            <person name="de Groot N.N."/>
        </authorList>
    </citation>
    <scope>NUCLEOTIDE SEQUENCE [LARGE SCALE GENOMIC DNA]</scope>
    <source>
        <strain evidence="5 6">DSM 13305</strain>
    </source>
</reference>
<dbReference type="Gene3D" id="3.40.250.10">
    <property type="entry name" value="Rhodanese-like domain"/>
    <property type="match status" value="1"/>
</dbReference>
<dbReference type="GO" id="GO:0005524">
    <property type="term" value="F:ATP binding"/>
    <property type="evidence" value="ECO:0007669"/>
    <property type="project" value="UniProtKB-KW"/>
</dbReference>
<sequence>MNKEEYKRYNRQLILPEIGVDGQEKIIDSKVLIVGMGGLGSPIATYLAACGVGTIGLVEFDTVDLSNLQRQIIYSTSQIGKLKVQVAEQRLRDINPNTNIIKYNNVLTEKNYANIFANFDYIIDATDNLATRYLINDASISLGKKYVYGSIYNFEGKVSIFGAKDGPCYRCLFPEPPNAQNIPGSLELGVFGILPGVIGAIQATEVIKLICGVGEPLIGKLLIYDALDMVFKKVNIRKNPNCPICSKTPNLKIIGNYHKISNLEPKTEEVEKIEVKNAYTIFCNNEHQFIFLDIRDFCERKKTIPNSIHIPIHSLKNRMDELDKFKDKCLIVYCQEDSRSILAAKVLLAYGYKVFVLDGGMYSWMYEKLPLIDNI</sequence>
<evidence type="ECO:0000313" key="5">
    <source>
        <dbReference type="EMBL" id="SEP37762.1"/>
    </source>
</evidence>
<dbReference type="PANTHER" id="PTHR10953">
    <property type="entry name" value="UBIQUITIN-ACTIVATING ENZYME E1"/>
    <property type="match status" value="1"/>
</dbReference>
<dbReference type="Proteomes" id="UP000198847">
    <property type="component" value="Unassembled WGS sequence"/>
</dbReference>
<evidence type="ECO:0000256" key="2">
    <source>
        <dbReference type="ARBA" id="ARBA00022741"/>
    </source>
</evidence>
<feature type="domain" description="Rhodanese" evidence="4">
    <location>
        <begin position="285"/>
        <end position="373"/>
    </location>
</feature>
<name>A0A1H8XD88_9FIRM</name>
<evidence type="ECO:0000313" key="6">
    <source>
        <dbReference type="Proteomes" id="UP000198847"/>
    </source>
</evidence>
<evidence type="ECO:0000256" key="1">
    <source>
        <dbReference type="ARBA" id="ARBA00022679"/>
    </source>
</evidence>
<dbReference type="FunFam" id="3.40.50.720:FF:000033">
    <property type="entry name" value="Adenylyltransferase and sulfurtransferase MOCS3"/>
    <property type="match status" value="1"/>
</dbReference>
<dbReference type="SMART" id="SM00450">
    <property type="entry name" value="RHOD"/>
    <property type="match status" value="1"/>
</dbReference>
<dbReference type="InterPro" id="IPR045886">
    <property type="entry name" value="ThiF/MoeB/HesA"/>
</dbReference>
<organism evidence="5 6">
    <name type="scientific">Propionispora vibrioides</name>
    <dbReference type="NCBI Taxonomy" id="112903"/>
    <lineage>
        <taxon>Bacteria</taxon>
        <taxon>Bacillati</taxon>
        <taxon>Bacillota</taxon>
        <taxon>Negativicutes</taxon>
        <taxon>Selenomonadales</taxon>
        <taxon>Sporomusaceae</taxon>
        <taxon>Propionispora</taxon>
    </lineage>
</organism>
<dbReference type="InterPro" id="IPR000594">
    <property type="entry name" value="ThiF_NAD_FAD-bd"/>
</dbReference>
<dbReference type="CDD" id="cd00757">
    <property type="entry name" value="ThiF_MoeB_HesA_family"/>
    <property type="match status" value="1"/>
</dbReference>
<dbReference type="EMBL" id="FODY01000022">
    <property type="protein sequence ID" value="SEP37762.1"/>
    <property type="molecule type" value="Genomic_DNA"/>
</dbReference>
<gene>
    <name evidence="5" type="ORF">SAMN04490178_12259</name>
</gene>
<dbReference type="Gene3D" id="3.40.50.720">
    <property type="entry name" value="NAD(P)-binding Rossmann-like Domain"/>
    <property type="match status" value="1"/>
</dbReference>
<protein>
    <submittedName>
        <fullName evidence="5">Adenylyltransferase and sulfurtransferase</fullName>
    </submittedName>
</protein>